<evidence type="ECO:0000313" key="1">
    <source>
        <dbReference type="EMBL" id="MFC5179401.1"/>
    </source>
</evidence>
<accession>A0ABW0BQ38</accession>
<dbReference type="EMBL" id="JBHSKD010000027">
    <property type="protein sequence ID" value="MFC5179401.1"/>
    <property type="molecule type" value="Genomic_DNA"/>
</dbReference>
<protein>
    <submittedName>
        <fullName evidence="1">Uncharacterized protein</fullName>
    </submittedName>
</protein>
<dbReference type="Proteomes" id="UP001596087">
    <property type="component" value="Unassembled WGS sequence"/>
</dbReference>
<name>A0ABW0BQ38_9ACTN</name>
<organism evidence="1 2">
    <name type="scientific">Nocardioides taihuensis</name>
    <dbReference type="NCBI Taxonomy" id="1835606"/>
    <lineage>
        <taxon>Bacteria</taxon>
        <taxon>Bacillati</taxon>
        <taxon>Actinomycetota</taxon>
        <taxon>Actinomycetes</taxon>
        <taxon>Propionibacteriales</taxon>
        <taxon>Nocardioidaceae</taxon>
        <taxon>Nocardioides</taxon>
    </lineage>
</organism>
<keyword evidence="2" id="KW-1185">Reference proteome</keyword>
<reference evidence="2" key="1">
    <citation type="journal article" date="2019" name="Int. J. Syst. Evol. Microbiol.">
        <title>The Global Catalogue of Microorganisms (GCM) 10K type strain sequencing project: providing services to taxonomists for standard genome sequencing and annotation.</title>
        <authorList>
            <consortium name="The Broad Institute Genomics Platform"/>
            <consortium name="The Broad Institute Genome Sequencing Center for Infectious Disease"/>
            <person name="Wu L."/>
            <person name="Ma J."/>
        </authorList>
    </citation>
    <scope>NUCLEOTIDE SEQUENCE [LARGE SCALE GENOMIC DNA]</scope>
    <source>
        <strain evidence="2">DFY41</strain>
    </source>
</reference>
<sequence>MTPEIDAVWTRIRNHAKETFHTKTGLPFTYEVPGNYLLVDRAKRSLSKTNFRKALDAMPADGPGAIKDRQGSAYTWAILMDPRIRQQDW</sequence>
<dbReference type="RefSeq" id="WP_378593501.1">
    <property type="nucleotide sequence ID" value="NZ_JBHSKD010000027.1"/>
</dbReference>
<gene>
    <name evidence="1" type="ORF">ACFPGP_22175</name>
</gene>
<proteinExistence type="predicted"/>
<comment type="caution">
    <text evidence="1">The sequence shown here is derived from an EMBL/GenBank/DDBJ whole genome shotgun (WGS) entry which is preliminary data.</text>
</comment>
<evidence type="ECO:0000313" key="2">
    <source>
        <dbReference type="Proteomes" id="UP001596087"/>
    </source>
</evidence>